<proteinExistence type="predicted"/>
<dbReference type="SUPFAM" id="SSF56112">
    <property type="entry name" value="Protein kinase-like (PK-like)"/>
    <property type="match status" value="1"/>
</dbReference>
<gene>
    <name evidence="4" type="ORF">SteCoe_2399</name>
</gene>
<keyword evidence="2" id="KW-0547">Nucleotide-binding</keyword>
<dbReference type="OrthoDB" id="1932208at2759"/>
<dbReference type="PROSITE" id="PS50011">
    <property type="entry name" value="PROTEIN_KINASE_DOM"/>
    <property type="match status" value="1"/>
</dbReference>
<evidence type="ECO:0000313" key="5">
    <source>
        <dbReference type="Proteomes" id="UP000187209"/>
    </source>
</evidence>
<organism evidence="4 5">
    <name type="scientific">Stentor coeruleus</name>
    <dbReference type="NCBI Taxonomy" id="5963"/>
    <lineage>
        <taxon>Eukaryota</taxon>
        <taxon>Sar</taxon>
        <taxon>Alveolata</taxon>
        <taxon>Ciliophora</taxon>
        <taxon>Postciliodesmatophora</taxon>
        <taxon>Heterotrichea</taxon>
        <taxon>Heterotrichida</taxon>
        <taxon>Stentoridae</taxon>
        <taxon>Stentor</taxon>
    </lineage>
</organism>
<dbReference type="Proteomes" id="UP000187209">
    <property type="component" value="Unassembled WGS sequence"/>
</dbReference>
<reference evidence="4 5" key="1">
    <citation type="submission" date="2016-11" db="EMBL/GenBank/DDBJ databases">
        <title>The macronuclear genome of Stentor coeruleus: a giant cell with tiny introns.</title>
        <authorList>
            <person name="Slabodnick M."/>
            <person name="Ruby J.G."/>
            <person name="Reiff S.B."/>
            <person name="Swart E.C."/>
            <person name="Gosai S."/>
            <person name="Prabakaran S."/>
            <person name="Witkowska E."/>
            <person name="Larue G.E."/>
            <person name="Fisher S."/>
            <person name="Freeman R.M."/>
            <person name="Gunawardena J."/>
            <person name="Chu W."/>
            <person name="Stover N.A."/>
            <person name="Gregory B.D."/>
            <person name="Nowacki M."/>
            <person name="Derisi J."/>
            <person name="Roy S.W."/>
            <person name="Marshall W.F."/>
            <person name="Sood P."/>
        </authorList>
    </citation>
    <scope>NUCLEOTIDE SEQUENCE [LARGE SCALE GENOMIC DNA]</scope>
    <source>
        <strain evidence="4">WM001</strain>
    </source>
</reference>
<dbReference type="GO" id="GO:0004672">
    <property type="term" value="F:protein kinase activity"/>
    <property type="evidence" value="ECO:0007669"/>
    <property type="project" value="InterPro"/>
</dbReference>
<dbReference type="Gene3D" id="1.10.510.10">
    <property type="entry name" value="Transferase(Phosphotransferase) domain 1"/>
    <property type="match status" value="1"/>
</dbReference>
<dbReference type="GO" id="GO:0005524">
    <property type="term" value="F:ATP binding"/>
    <property type="evidence" value="ECO:0007669"/>
    <property type="project" value="UniProtKB-UniRule"/>
</dbReference>
<sequence length="331" mass="38531">MELLLITKGYKIGKKIGEGGFSEVYSASDEKNNQYALKIISDREVASLEYRVLSKLQKCKGVPTVYDFLTSCESSAIIMKLLEKSVFEHFRTKKSINRLSKFAINGLKILKRIHRKGYLHKDIKPNQFMYSDTPNTLHLVDYNLSSKYIKQKKHIPLSSSSKIVGSSMFASLNSHRGLVLSRRDDLISFAYTLIYLALGNLPWSLQQYKTAKDKWKQIERVKSKMPIETLCKGLPLEFSSLLEYPSNLYFEEKPDYKYLISSFKRLFTYNKTQKKRTISYKINCILEVSDSKNQEEISDCKFPLKKFSYESLDKTEEIEPPMFIRRFSNLK</sequence>
<feature type="binding site" evidence="2">
    <location>
        <position position="38"/>
    </location>
    <ligand>
        <name>ATP</name>
        <dbReference type="ChEBI" id="CHEBI:30616"/>
    </ligand>
</feature>
<dbReference type="InterPro" id="IPR017441">
    <property type="entry name" value="Protein_kinase_ATP_BS"/>
</dbReference>
<evidence type="ECO:0000313" key="4">
    <source>
        <dbReference type="EMBL" id="OMJ94488.1"/>
    </source>
</evidence>
<dbReference type="InterPro" id="IPR050235">
    <property type="entry name" value="CK1_Ser-Thr_kinase"/>
</dbReference>
<dbReference type="InterPro" id="IPR011009">
    <property type="entry name" value="Kinase-like_dom_sf"/>
</dbReference>
<dbReference type="SMART" id="SM00220">
    <property type="entry name" value="S_TKc"/>
    <property type="match status" value="1"/>
</dbReference>
<accession>A0A1R2CZQ0</accession>
<feature type="domain" description="Protein kinase" evidence="3">
    <location>
        <begin position="10"/>
        <end position="267"/>
    </location>
</feature>
<name>A0A1R2CZQ0_9CILI</name>
<dbReference type="EMBL" id="MPUH01000026">
    <property type="protein sequence ID" value="OMJ94488.1"/>
    <property type="molecule type" value="Genomic_DNA"/>
</dbReference>
<dbReference type="InterPro" id="IPR000719">
    <property type="entry name" value="Prot_kinase_dom"/>
</dbReference>
<dbReference type="AlphaFoldDB" id="A0A1R2CZQ0"/>
<protein>
    <recommendedName>
        <fullName evidence="1">Casein kinase I</fullName>
    </recommendedName>
</protein>
<keyword evidence="5" id="KW-1185">Reference proteome</keyword>
<comment type="caution">
    <text evidence="4">The sequence shown here is derived from an EMBL/GenBank/DDBJ whole genome shotgun (WGS) entry which is preliminary data.</text>
</comment>
<dbReference type="PANTHER" id="PTHR11909">
    <property type="entry name" value="CASEIN KINASE-RELATED"/>
    <property type="match status" value="1"/>
</dbReference>
<dbReference type="Pfam" id="PF00069">
    <property type="entry name" value="Pkinase"/>
    <property type="match status" value="1"/>
</dbReference>
<evidence type="ECO:0000256" key="2">
    <source>
        <dbReference type="PROSITE-ProRule" id="PRU10141"/>
    </source>
</evidence>
<evidence type="ECO:0000256" key="1">
    <source>
        <dbReference type="ARBA" id="ARBA00023860"/>
    </source>
</evidence>
<keyword evidence="2" id="KW-0067">ATP-binding</keyword>
<dbReference type="PROSITE" id="PS00107">
    <property type="entry name" value="PROTEIN_KINASE_ATP"/>
    <property type="match status" value="1"/>
</dbReference>
<evidence type="ECO:0000259" key="3">
    <source>
        <dbReference type="PROSITE" id="PS50011"/>
    </source>
</evidence>